<dbReference type="Gene3D" id="3.40.50.2000">
    <property type="entry name" value="Glycogen Phosphorylase B"/>
    <property type="match status" value="2"/>
</dbReference>
<dbReference type="SUPFAM" id="SSF53756">
    <property type="entry name" value="UDP-Glycosyltransferase/glycogen phosphorylase"/>
    <property type="match status" value="1"/>
</dbReference>
<comment type="caution">
    <text evidence="4">The sequence shown here is derived from an EMBL/GenBank/DDBJ whole genome shotgun (WGS) entry which is preliminary data.</text>
</comment>
<evidence type="ECO:0000313" key="4">
    <source>
        <dbReference type="EMBL" id="GAA0373701.1"/>
    </source>
</evidence>
<dbReference type="PANTHER" id="PTHR46401:SF2">
    <property type="entry name" value="GLYCOSYLTRANSFERASE WBBK-RELATED"/>
    <property type="match status" value="1"/>
</dbReference>
<name>A0ABN0XV47_9BACL</name>
<dbReference type="CDD" id="cd03809">
    <property type="entry name" value="GT4_MtfB-like"/>
    <property type="match status" value="1"/>
</dbReference>
<evidence type="ECO:0000313" key="5">
    <source>
        <dbReference type="Proteomes" id="UP001500340"/>
    </source>
</evidence>
<protein>
    <submittedName>
        <fullName evidence="4">Glycosyltransferase family 1 protein</fullName>
    </submittedName>
</protein>
<dbReference type="EMBL" id="BAAACX010000002">
    <property type="protein sequence ID" value="GAA0373701.1"/>
    <property type="molecule type" value="Genomic_DNA"/>
</dbReference>
<feature type="domain" description="Glycosyltransferase subfamily 4-like N-terminal" evidence="3">
    <location>
        <begin position="15"/>
        <end position="159"/>
    </location>
</feature>
<dbReference type="PANTHER" id="PTHR46401">
    <property type="entry name" value="GLYCOSYLTRANSFERASE WBBK-RELATED"/>
    <property type="match status" value="1"/>
</dbReference>
<keyword evidence="5" id="KW-1185">Reference proteome</keyword>
<organism evidence="4 5">
    <name type="scientific">Paenibacillus motobuensis</name>
    <dbReference type="NCBI Taxonomy" id="295324"/>
    <lineage>
        <taxon>Bacteria</taxon>
        <taxon>Bacillati</taxon>
        <taxon>Bacillota</taxon>
        <taxon>Bacilli</taxon>
        <taxon>Bacillales</taxon>
        <taxon>Paenibacillaceae</taxon>
        <taxon>Paenibacillus</taxon>
    </lineage>
</organism>
<feature type="domain" description="Glycosyl transferase family 1" evidence="2">
    <location>
        <begin position="177"/>
        <end position="342"/>
    </location>
</feature>
<dbReference type="Pfam" id="PF00534">
    <property type="entry name" value="Glycos_transf_1"/>
    <property type="match status" value="1"/>
</dbReference>
<keyword evidence="1" id="KW-0808">Transferase</keyword>
<proteinExistence type="predicted"/>
<reference evidence="4 5" key="1">
    <citation type="journal article" date="2019" name="Int. J. Syst. Evol. Microbiol.">
        <title>The Global Catalogue of Microorganisms (GCM) 10K type strain sequencing project: providing services to taxonomists for standard genome sequencing and annotation.</title>
        <authorList>
            <consortium name="The Broad Institute Genomics Platform"/>
            <consortium name="The Broad Institute Genome Sequencing Center for Infectious Disease"/>
            <person name="Wu L."/>
            <person name="Ma J."/>
        </authorList>
    </citation>
    <scope>NUCLEOTIDE SEQUENCE [LARGE SCALE GENOMIC DNA]</scope>
    <source>
        <strain evidence="4 5">JCM 12774</strain>
    </source>
</reference>
<dbReference type="InterPro" id="IPR028098">
    <property type="entry name" value="Glyco_trans_4-like_N"/>
</dbReference>
<dbReference type="Proteomes" id="UP001500340">
    <property type="component" value="Unassembled WGS sequence"/>
</dbReference>
<sequence>MKIGINLLHFSRERFGGAEQYLKNLIRELADQDGLTLFLFLKRDRNIFPDHPRIEKVVLRDYRNSSLIYEAIQQRRLDLWFCPLHSSYVPDIPVPTVVTIHDVLHTFYPEFVPGGLEENNRYYQKFQASFNAVITVSQFSRTAIIERLHIPQEKVHAIYLDAPEPFHASLDEKMRAEIKAKYQLPDHYALYPASFSQHKNHLTLMKALLILRDRYHERIPLVLSGYWEESNPAYQAVIHFIKDHALEEQVKIVGYIPEKEMPYLYLNCTFLVFPSLHEGFGIPLVEAMNTSTPIVCSYAGSIPEVAEDAALLFNPQNPEEIALKMLKGLDPKTRIELIKKGTERARAFSWEKCAQETLHVFRSVLPGS</sequence>
<dbReference type="InterPro" id="IPR001296">
    <property type="entry name" value="Glyco_trans_1"/>
</dbReference>
<dbReference type="Pfam" id="PF13439">
    <property type="entry name" value="Glyco_transf_4"/>
    <property type="match status" value="1"/>
</dbReference>
<accession>A0ABN0XV47</accession>
<evidence type="ECO:0000259" key="3">
    <source>
        <dbReference type="Pfam" id="PF13439"/>
    </source>
</evidence>
<evidence type="ECO:0000256" key="1">
    <source>
        <dbReference type="ARBA" id="ARBA00022679"/>
    </source>
</evidence>
<evidence type="ECO:0000259" key="2">
    <source>
        <dbReference type="Pfam" id="PF00534"/>
    </source>
</evidence>
<gene>
    <name evidence="4" type="ORF">GCM10008933_00940</name>
</gene>
<dbReference type="RefSeq" id="WP_343855967.1">
    <property type="nucleotide sequence ID" value="NZ_BAAACX010000002.1"/>
</dbReference>